<dbReference type="SUPFAM" id="SSF52402">
    <property type="entry name" value="Adenine nucleotide alpha hydrolases-like"/>
    <property type="match status" value="1"/>
</dbReference>
<dbReference type="InterPro" id="IPR051786">
    <property type="entry name" value="ASN_synthetase/amidase"/>
</dbReference>
<dbReference type="PANTHER" id="PTHR43284:SF1">
    <property type="entry name" value="ASPARAGINE SYNTHETASE"/>
    <property type="match status" value="1"/>
</dbReference>
<reference evidence="6 7" key="1">
    <citation type="submission" date="2016-05" db="EMBL/GenBank/DDBJ databases">
        <authorList>
            <person name="Lavstsen T."/>
            <person name="Jespersen J.S."/>
        </authorList>
    </citation>
    <scope>NUCLEOTIDE SEQUENCE [LARGE SCALE GENOMIC DNA]</scope>
    <source>
        <strain evidence="6 7">B7-9</strain>
    </source>
</reference>
<keyword evidence="7" id="KW-1185">Reference proteome</keyword>
<organism evidence="6 7">
    <name type="scientific">Candidatus Chloroploca asiatica</name>
    <dbReference type="NCBI Taxonomy" id="1506545"/>
    <lineage>
        <taxon>Bacteria</taxon>
        <taxon>Bacillati</taxon>
        <taxon>Chloroflexota</taxon>
        <taxon>Chloroflexia</taxon>
        <taxon>Chloroflexales</taxon>
        <taxon>Chloroflexineae</taxon>
        <taxon>Oscillochloridaceae</taxon>
        <taxon>Candidatus Chloroploca</taxon>
    </lineage>
</organism>
<dbReference type="InterPro" id="IPR029055">
    <property type="entry name" value="Ntn_hydrolases_N"/>
</dbReference>
<dbReference type="PANTHER" id="PTHR43284">
    <property type="entry name" value="ASPARAGINE SYNTHETASE (GLUTAMINE-HYDROLYZING)"/>
    <property type="match status" value="1"/>
</dbReference>
<dbReference type="SUPFAM" id="SSF56235">
    <property type="entry name" value="N-terminal nucleophile aminohydrolases (Ntn hydrolases)"/>
    <property type="match status" value="1"/>
</dbReference>
<dbReference type="GO" id="GO:0004066">
    <property type="term" value="F:asparagine synthase (glutamine-hydrolyzing) activity"/>
    <property type="evidence" value="ECO:0007669"/>
    <property type="project" value="UniProtKB-EC"/>
</dbReference>
<dbReference type="PROSITE" id="PS51278">
    <property type="entry name" value="GATASE_TYPE_2"/>
    <property type="match status" value="1"/>
</dbReference>
<dbReference type="InterPro" id="IPR014729">
    <property type="entry name" value="Rossmann-like_a/b/a_fold"/>
</dbReference>
<evidence type="ECO:0000313" key="7">
    <source>
        <dbReference type="Proteomes" id="UP000220922"/>
    </source>
</evidence>
<feature type="domain" description="Glutamine amidotransferase type-2" evidence="5">
    <location>
        <begin position="1"/>
        <end position="98"/>
    </location>
</feature>
<comment type="catalytic activity">
    <reaction evidence="4">
        <text>L-aspartate + L-glutamine + ATP + H2O = L-asparagine + L-glutamate + AMP + diphosphate + H(+)</text>
        <dbReference type="Rhea" id="RHEA:12228"/>
        <dbReference type="ChEBI" id="CHEBI:15377"/>
        <dbReference type="ChEBI" id="CHEBI:15378"/>
        <dbReference type="ChEBI" id="CHEBI:29985"/>
        <dbReference type="ChEBI" id="CHEBI:29991"/>
        <dbReference type="ChEBI" id="CHEBI:30616"/>
        <dbReference type="ChEBI" id="CHEBI:33019"/>
        <dbReference type="ChEBI" id="CHEBI:58048"/>
        <dbReference type="ChEBI" id="CHEBI:58359"/>
        <dbReference type="ChEBI" id="CHEBI:456215"/>
        <dbReference type="EC" id="6.3.5.4"/>
    </reaction>
</comment>
<dbReference type="EC" id="6.3.5.4" evidence="2"/>
<dbReference type="EMBL" id="LYXE01000083">
    <property type="protein sequence ID" value="PDV99078.1"/>
    <property type="molecule type" value="Genomic_DNA"/>
</dbReference>
<accession>A0A2H3KYK8</accession>
<dbReference type="GO" id="GO:0005524">
    <property type="term" value="F:ATP binding"/>
    <property type="evidence" value="ECO:0007669"/>
    <property type="project" value="UniProtKB-KW"/>
</dbReference>
<dbReference type="GO" id="GO:0006529">
    <property type="term" value="P:asparagine biosynthetic process"/>
    <property type="evidence" value="ECO:0007669"/>
    <property type="project" value="UniProtKB-KW"/>
</dbReference>
<gene>
    <name evidence="6" type="ORF">A9Q02_13415</name>
</gene>
<sequence length="532" mass="60190">MRNLSGSFILLALDNAEQRLIAATDRLASRPLYLAELPGLLLIATDICALLSLPGVRYHLDPVGIAQFIRLQMIIDDRTIYQEIRTLDPASLLSIDLRTGKYAKYCYWHMQPGSAYESDDEATAAIVTAFRNAGQRITRDAGRSALLLSGGVDSRMVLASITPYLNDCTCMTFGPDLTDEGEVAQALARQTQLPWKLIKQSASDYWEQLEVVLPSLQGMFSLAHTHTWKTVSYSSAIGFTTIFDGWGIDAFLAGSYMPKHHFTIWGHKFYSYNFPKIANQTEAQHYLLMTLDCHMGDFANSYLSPGYYTAWDMASQLIENQVSQVSIHWKDPLEQMEKVLTGLMGRFRSQPMLRSIRTHARQRSPLFDAEILDTYLRLTPRQRFLGPVYRAALQQLSPAMARMRYANTGASLFAPPLIQAFHLQVRQFWRANRERIRLTLNHMGIKHLIRQRSYGSYAHLSELLNELSNGVSEGAQRARSVLIDGPLVELGCIDRQRVIDKLNSSKHSDLETQTLISLTTLATWLDRYPAQS</sequence>
<dbReference type="Gene3D" id="3.60.20.10">
    <property type="entry name" value="Glutamine Phosphoribosylpyrophosphate, subunit 1, domain 1"/>
    <property type="match status" value="1"/>
</dbReference>
<evidence type="ECO:0000256" key="4">
    <source>
        <dbReference type="ARBA" id="ARBA00048741"/>
    </source>
</evidence>
<keyword evidence="3" id="KW-0028">Amino-acid biosynthesis</keyword>
<dbReference type="Pfam" id="PF13537">
    <property type="entry name" value="GATase_7"/>
    <property type="match status" value="1"/>
</dbReference>
<evidence type="ECO:0000256" key="2">
    <source>
        <dbReference type="ARBA" id="ARBA00012737"/>
    </source>
</evidence>
<proteinExistence type="predicted"/>
<evidence type="ECO:0000256" key="1">
    <source>
        <dbReference type="ARBA" id="ARBA00005187"/>
    </source>
</evidence>
<comment type="pathway">
    <text evidence="1">Amino-acid biosynthesis; L-asparagine biosynthesis; L-asparagine from L-aspartate (L-Gln route): step 1/1.</text>
</comment>
<dbReference type="InterPro" id="IPR001962">
    <property type="entry name" value="Asn_synthase"/>
</dbReference>
<dbReference type="AlphaFoldDB" id="A0A2H3KYK8"/>
<dbReference type="Gene3D" id="3.40.50.620">
    <property type="entry name" value="HUPs"/>
    <property type="match status" value="1"/>
</dbReference>
<dbReference type="Proteomes" id="UP000220922">
    <property type="component" value="Unassembled WGS sequence"/>
</dbReference>
<name>A0A2H3KYK8_9CHLR</name>
<dbReference type="Pfam" id="PF00733">
    <property type="entry name" value="Asn_synthase"/>
    <property type="match status" value="1"/>
</dbReference>
<keyword evidence="3" id="KW-0061">Asparagine biosynthesis</keyword>
<evidence type="ECO:0000313" key="6">
    <source>
        <dbReference type="EMBL" id="PDV99078.1"/>
    </source>
</evidence>
<dbReference type="InterPro" id="IPR017932">
    <property type="entry name" value="GATase_2_dom"/>
</dbReference>
<protein>
    <recommendedName>
        <fullName evidence="2">asparagine synthase (glutamine-hydrolyzing)</fullName>
        <ecNumber evidence="2">6.3.5.4</ecNumber>
    </recommendedName>
</protein>
<evidence type="ECO:0000259" key="5">
    <source>
        <dbReference type="PROSITE" id="PS51278"/>
    </source>
</evidence>
<comment type="caution">
    <text evidence="6">The sequence shown here is derived from an EMBL/GenBank/DDBJ whole genome shotgun (WGS) entry which is preliminary data.</text>
</comment>
<evidence type="ECO:0000256" key="3">
    <source>
        <dbReference type="ARBA" id="ARBA00022888"/>
    </source>
</evidence>